<dbReference type="InterPro" id="IPR036069">
    <property type="entry name" value="DUF34/NIF3_sf"/>
</dbReference>
<organism evidence="2 3">
    <name type="scientific">Myriangium duriaei CBS 260.36</name>
    <dbReference type="NCBI Taxonomy" id="1168546"/>
    <lineage>
        <taxon>Eukaryota</taxon>
        <taxon>Fungi</taxon>
        <taxon>Dikarya</taxon>
        <taxon>Ascomycota</taxon>
        <taxon>Pezizomycotina</taxon>
        <taxon>Dothideomycetes</taxon>
        <taxon>Dothideomycetidae</taxon>
        <taxon>Myriangiales</taxon>
        <taxon>Myriangiaceae</taxon>
        <taxon>Myriangium</taxon>
    </lineage>
</organism>
<dbReference type="PANTHER" id="PTHR41774">
    <property type="match status" value="1"/>
</dbReference>
<accession>A0A9P4JE23</accession>
<reference evidence="2" key="1">
    <citation type="journal article" date="2020" name="Stud. Mycol.">
        <title>101 Dothideomycetes genomes: a test case for predicting lifestyles and emergence of pathogens.</title>
        <authorList>
            <person name="Haridas S."/>
            <person name="Albert R."/>
            <person name="Binder M."/>
            <person name="Bloem J."/>
            <person name="Labutti K."/>
            <person name="Salamov A."/>
            <person name="Andreopoulos B."/>
            <person name="Baker S."/>
            <person name="Barry K."/>
            <person name="Bills G."/>
            <person name="Bluhm B."/>
            <person name="Cannon C."/>
            <person name="Castanera R."/>
            <person name="Culley D."/>
            <person name="Daum C."/>
            <person name="Ezra D."/>
            <person name="Gonzalez J."/>
            <person name="Henrissat B."/>
            <person name="Kuo A."/>
            <person name="Liang C."/>
            <person name="Lipzen A."/>
            <person name="Lutzoni F."/>
            <person name="Magnuson J."/>
            <person name="Mondo S."/>
            <person name="Nolan M."/>
            <person name="Ohm R."/>
            <person name="Pangilinan J."/>
            <person name="Park H.-J."/>
            <person name="Ramirez L."/>
            <person name="Alfaro M."/>
            <person name="Sun H."/>
            <person name="Tritt A."/>
            <person name="Yoshinaga Y."/>
            <person name="Zwiers L.-H."/>
            <person name="Turgeon B."/>
            <person name="Goodwin S."/>
            <person name="Spatafora J."/>
            <person name="Crous P."/>
            <person name="Grigoriev I."/>
        </authorList>
    </citation>
    <scope>NUCLEOTIDE SEQUENCE</scope>
    <source>
        <strain evidence="2">CBS 260.36</strain>
    </source>
</reference>
<dbReference type="EMBL" id="ML996081">
    <property type="protein sequence ID" value="KAF2157144.1"/>
    <property type="molecule type" value="Genomic_DNA"/>
</dbReference>
<dbReference type="InterPro" id="IPR015867">
    <property type="entry name" value="N-reg_PII/ATP_PRibTrfase_C"/>
</dbReference>
<evidence type="ECO:0000256" key="1">
    <source>
        <dbReference type="ARBA" id="ARBA00020998"/>
    </source>
</evidence>
<keyword evidence="3" id="KW-1185">Reference proteome</keyword>
<dbReference type="SUPFAM" id="SSF102705">
    <property type="entry name" value="NIF3 (NGG1p interacting factor 3)-like"/>
    <property type="match status" value="1"/>
</dbReference>
<evidence type="ECO:0000313" key="3">
    <source>
        <dbReference type="Proteomes" id="UP000799439"/>
    </source>
</evidence>
<comment type="caution">
    <text evidence="2">The sequence shown here is derived from an EMBL/GenBank/DDBJ whole genome shotgun (WGS) entry which is preliminary data.</text>
</comment>
<evidence type="ECO:0000313" key="2">
    <source>
        <dbReference type="EMBL" id="KAF2157144.1"/>
    </source>
</evidence>
<dbReference type="Gene3D" id="3.30.70.120">
    <property type="match status" value="1"/>
</dbReference>
<dbReference type="OrthoDB" id="15981at2759"/>
<dbReference type="AlphaFoldDB" id="A0A9P4JE23"/>
<dbReference type="PANTHER" id="PTHR41774:SF1">
    <property type="entry name" value="NGG1P INTERACTING FACTOR NIF3"/>
    <property type="match status" value="1"/>
</dbReference>
<dbReference type="Proteomes" id="UP000799439">
    <property type="component" value="Unassembled WGS sequence"/>
</dbReference>
<sequence length="113" mass="12418">MASTSASADRYKLVWFTPPTHLAQIKEAVFATGAGSYAKYTQVCFTTPGIGQFKPSADANPTIGEPGKLEEVGEVRCEVLCTTRDQAKQAVEALKRTHPYEEVAYEVYKIEDI</sequence>
<gene>
    <name evidence="2" type="ORF">K461DRAFT_317289</name>
</gene>
<name>A0A9P4JE23_9PEZI</name>
<protein>
    <recommendedName>
        <fullName evidence="1">ATP phosphoribosyltransferase</fullName>
    </recommendedName>
</protein>
<proteinExistence type="predicted"/>